<dbReference type="RefSeq" id="WP_338147798.1">
    <property type="nucleotide sequence ID" value="NZ_JAAEDI010000023.1"/>
</dbReference>
<dbReference type="Gene3D" id="3.40.50.10540">
    <property type="entry name" value="Crotonobetainyl-coa:carnitine coa-transferase, domain 1"/>
    <property type="match status" value="1"/>
</dbReference>
<evidence type="ECO:0000256" key="1">
    <source>
        <dbReference type="ARBA" id="ARBA00022679"/>
    </source>
</evidence>
<evidence type="ECO:0000313" key="2">
    <source>
        <dbReference type="EMBL" id="MBR0652023.1"/>
    </source>
</evidence>
<evidence type="ECO:0000313" key="3">
    <source>
        <dbReference type="Proteomes" id="UP000698752"/>
    </source>
</evidence>
<dbReference type="InterPro" id="IPR050483">
    <property type="entry name" value="CoA-transferase_III_domain"/>
</dbReference>
<accession>A0ABS5ELW9</accession>
<dbReference type="InterPro" id="IPR023606">
    <property type="entry name" value="CoA-Trfase_III_dom_1_sf"/>
</dbReference>
<sequence length="403" mass="43222">MSGEMRRGALQGLRVLDLSRVMAGPMAGQILVDLGADVVKIERPERGDDTREWAPPFMREQPMSPRDESVYFWTCNRGKRSVVADIASEAGQDLVRRLASEADVLIENYKVGSLRKYGLDFGSLAALNPRLVYCSITGFGQTGPYSARPGYDTVVQGMGGLMSITGDPDSVQGGGPRKSGIAVADLMTALHADVAILAALRERDASGLGQHLDLSLLDVQVWALTNIGLGYLATGKLPVRAGNRLATVYPSDSFRCADGDIMIIVGNDSQFQSFCTALELFDVARDDRFTRNAARLSHVAELAPIIAAALRTRTVAECLALLQAAGVPASPINNLAQVFDDQHVIARELVQSVTLPDGGVARVVRNPIRMSRSSTENPHSAPKLGEHTDQVIAASRILDGKSS</sequence>
<keyword evidence="1 2" id="KW-0808">Transferase</keyword>
<dbReference type="InterPro" id="IPR003673">
    <property type="entry name" value="CoA-Trfase_fam_III"/>
</dbReference>
<protein>
    <submittedName>
        <fullName evidence="2">CoA transferase</fullName>
    </submittedName>
</protein>
<gene>
    <name evidence="2" type="ORF">GXW78_20335</name>
</gene>
<dbReference type="Pfam" id="PF02515">
    <property type="entry name" value="CoA_transf_3"/>
    <property type="match status" value="1"/>
</dbReference>
<dbReference type="GO" id="GO:0016740">
    <property type="term" value="F:transferase activity"/>
    <property type="evidence" value="ECO:0007669"/>
    <property type="project" value="UniProtKB-KW"/>
</dbReference>
<dbReference type="PANTHER" id="PTHR48207">
    <property type="entry name" value="SUCCINATE--HYDROXYMETHYLGLUTARATE COA-TRANSFERASE"/>
    <property type="match status" value="1"/>
</dbReference>
<proteinExistence type="predicted"/>
<dbReference type="Gene3D" id="3.30.1540.10">
    <property type="entry name" value="formyl-coa transferase, domain 3"/>
    <property type="match status" value="1"/>
</dbReference>
<dbReference type="PANTHER" id="PTHR48207:SF3">
    <property type="entry name" value="SUCCINATE--HYDROXYMETHYLGLUTARATE COA-TRANSFERASE"/>
    <property type="match status" value="1"/>
</dbReference>
<comment type="caution">
    <text evidence="2">The sequence shown here is derived from an EMBL/GenBank/DDBJ whole genome shotgun (WGS) entry which is preliminary data.</text>
</comment>
<dbReference type="EMBL" id="JAAEDI010000023">
    <property type="protein sequence ID" value="MBR0652023.1"/>
    <property type="molecule type" value="Genomic_DNA"/>
</dbReference>
<dbReference type="SUPFAM" id="SSF89796">
    <property type="entry name" value="CoA-transferase family III (CaiB/BaiF)"/>
    <property type="match status" value="1"/>
</dbReference>
<reference evidence="3" key="1">
    <citation type="journal article" date="2021" name="Syst. Appl. Microbiol.">
        <title>Roseomonas hellenica sp. nov., isolated from roots of wild-growing Alkanna tinctoria.</title>
        <authorList>
            <person name="Rat A."/>
            <person name="Naranjo H.D."/>
            <person name="Lebbe L."/>
            <person name="Cnockaert M."/>
            <person name="Krigas N."/>
            <person name="Grigoriadou K."/>
            <person name="Maloupa E."/>
            <person name="Willems A."/>
        </authorList>
    </citation>
    <scope>NUCLEOTIDE SEQUENCE [LARGE SCALE GENOMIC DNA]</scope>
    <source>
        <strain evidence="3">LMG 31159</strain>
    </source>
</reference>
<dbReference type="InterPro" id="IPR044855">
    <property type="entry name" value="CoA-Trfase_III_dom3_sf"/>
</dbReference>
<dbReference type="Proteomes" id="UP000698752">
    <property type="component" value="Unassembled WGS sequence"/>
</dbReference>
<name>A0ABS5ELW9_9PROT</name>
<keyword evidence="3" id="KW-1185">Reference proteome</keyword>
<organism evidence="2 3">
    <name type="scientific">Neoroseomonas terrae</name>
    <dbReference type="NCBI Taxonomy" id="424799"/>
    <lineage>
        <taxon>Bacteria</taxon>
        <taxon>Pseudomonadati</taxon>
        <taxon>Pseudomonadota</taxon>
        <taxon>Alphaproteobacteria</taxon>
        <taxon>Acetobacterales</taxon>
        <taxon>Acetobacteraceae</taxon>
        <taxon>Neoroseomonas</taxon>
    </lineage>
</organism>